<protein>
    <submittedName>
        <fullName evidence="1">Endo-1,4-beta-xylanase</fullName>
    </submittedName>
</protein>
<dbReference type="EMBL" id="CM051399">
    <property type="protein sequence ID" value="KAJ4716141.1"/>
    <property type="molecule type" value="Genomic_DNA"/>
</dbReference>
<organism evidence="1 2">
    <name type="scientific">Melia azedarach</name>
    <name type="common">Chinaberry tree</name>
    <dbReference type="NCBI Taxonomy" id="155640"/>
    <lineage>
        <taxon>Eukaryota</taxon>
        <taxon>Viridiplantae</taxon>
        <taxon>Streptophyta</taxon>
        <taxon>Embryophyta</taxon>
        <taxon>Tracheophyta</taxon>
        <taxon>Spermatophyta</taxon>
        <taxon>Magnoliopsida</taxon>
        <taxon>eudicotyledons</taxon>
        <taxon>Gunneridae</taxon>
        <taxon>Pentapetalae</taxon>
        <taxon>rosids</taxon>
        <taxon>malvids</taxon>
        <taxon>Sapindales</taxon>
        <taxon>Meliaceae</taxon>
        <taxon>Melia</taxon>
    </lineage>
</organism>
<name>A0ACC1XXI6_MELAZ</name>
<sequence length="577" mass="64994">MKRVAETCILMLLCILLYSGNTVHALVYDYSATTKCLEEPQIAHYEGGLIVNPEFNHRIEGQTVFGQGAIREVTRKEGNVFTVAHSRTRSLDSFSQKVQLEKGMFYSFSAWVQISEGSETLTAVFKTSDGKLIPAGKVLAKDGCWSLLKAGLVANFTGLAEILLQSKNTRAEIWATRISLQTFTKEQWRSHQEKSINKVRKRKVKFWLTNANKTALEGATVSIKQIKSGFPFGCGMNHNILTSTDYQNWFASRFKFTTFTNEMKWYSTEKKQGEENYTIADAMVNFAKQNGISIRGHNIIWDNPIQQPRWVKVLSRKELRKAAVKRINSLTSRYAGQLIAWDVMNENLHFSFYEDKLGKNASAEFYRRAHQLDPNTTMFLNEYNTIEFAGDKKANAANYKKKIDEIMLYPGNEDISLGIGLQGHFHSDQPNIAYMRSTLDILGSIGLPIWLTEICVDNGPNKSKALEEILREGYSHPAVKGIIMFTGPERAGFKVMPLADKDFKNTPAGDVVDKLLDEWKSGTLKTTTDEGGFSEASLFHGDYNVTVKHSVTNALISFSLKVTEDLPRGKVHVQIDA</sequence>
<proteinExistence type="predicted"/>
<comment type="caution">
    <text evidence="1">The sequence shown here is derived from an EMBL/GenBank/DDBJ whole genome shotgun (WGS) entry which is preliminary data.</text>
</comment>
<dbReference type="Proteomes" id="UP001164539">
    <property type="component" value="Chromosome 6"/>
</dbReference>
<accession>A0ACC1XXI6</accession>
<evidence type="ECO:0000313" key="1">
    <source>
        <dbReference type="EMBL" id="KAJ4716141.1"/>
    </source>
</evidence>
<evidence type="ECO:0000313" key="2">
    <source>
        <dbReference type="Proteomes" id="UP001164539"/>
    </source>
</evidence>
<gene>
    <name evidence="1" type="ORF">OWV82_011202</name>
</gene>
<reference evidence="1 2" key="1">
    <citation type="journal article" date="2023" name="Science">
        <title>Complex scaffold remodeling in plant triterpene biosynthesis.</title>
        <authorList>
            <person name="De La Pena R."/>
            <person name="Hodgson H."/>
            <person name="Liu J.C."/>
            <person name="Stephenson M.J."/>
            <person name="Martin A.C."/>
            <person name="Owen C."/>
            <person name="Harkess A."/>
            <person name="Leebens-Mack J."/>
            <person name="Jimenez L.E."/>
            <person name="Osbourn A."/>
            <person name="Sattely E.S."/>
        </authorList>
    </citation>
    <scope>NUCLEOTIDE SEQUENCE [LARGE SCALE GENOMIC DNA]</scope>
    <source>
        <strain evidence="2">cv. JPN11</strain>
        <tissue evidence="1">Leaf</tissue>
    </source>
</reference>
<keyword evidence="2" id="KW-1185">Reference proteome</keyword>